<protein>
    <submittedName>
        <fullName evidence="1">Uncharacterized protein</fullName>
    </submittedName>
</protein>
<dbReference type="STRING" id="1365950.SAMN05428963_101396"/>
<dbReference type="AlphaFoldDB" id="A0A1T4LX11"/>
<gene>
    <name evidence="1" type="ORF">SAMN05428963_101396</name>
</gene>
<dbReference type="RefSeq" id="WP_050742834.1">
    <property type="nucleotide sequence ID" value="NZ_FUXL01000001.1"/>
</dbReference>
<sequence>MSSHRVRWTLLLLTLFLAGAGPFELALAGMDGSEFEEEPLEFFCITPDGGRGEVCVSLYLDEDGYQVCLSDEAAETERCVSYYSQPDYPGDDYDSLATSTVRLIDC</sequence>
<evidence type="ECO:0000313" key="2">
    <source>
        <dbReference type="Proteomes" id="UP000190135"/>
    </source>
</evidence>
<organism evidence="1 2">
    <name type="scientific">Consotaella salsifontis</name>
    <dbReference type="NCBI Taxonomy" id="1365950"/>
    <lineage>
        <taxon>Bacteria</taxon>
        <taxon>Pseudomonadati</taxon>
        <taxon>Pseudomonadota</taxon>
        <taxon>Alphaproteobacteria</taxon>
        <taxon>Hyphomicrobiales</taxon>
        <taxon>Aurantimonadaceae</taxon>
        <taxon>Consotaella</taxon>
    </lineage>
</organism>
<proteinExistence type="predicted"/>
<accession>A0A1T4LX11</accession>
<dbReference type="EMBL" id="FUXL01000001">
    <property type="protein sequence ID" value="SJZ59166.1"/>
    <property type="molecule type" value="Genomic_DNA"/>
</dbReference>
<reference evidence="1 2" key="1">
    <citation type="submission" date="2017-02" db="EMBL/GenBank/DDBJ databases">
        <authorList>
            <person name="Peterson S.W."/>
        </authorList>
    </citation>
    <scope>NUCLEOTIDE SEQUENCE [LARGE SCALE GENOMIC DNA]</scope>
    <source>
        <strain evidence="1 2">USBA 369</strain>
    </source>
</reference>
<keyword evidence="2" id="KW-1185">Reference proteome</keyword>
<name>A0A1T4LX11_9HYPH</name>
<evidence type="ECO:0000313" key="1">
    <source>
        <dbReference type="EMBL" id="SJZ59166.1"/>
    </source>
</evidence>
<dbReference type="Proteomes" id="UP000190135">
    <property type="component" value="Unassembled WGS sequence"/>
</dbReference>